<evidence type="ECO:0000256" key="1">
    <source>
        <dbReference type="ARBA" id="ARBA00023242"/>
    </source>
</evidence>
<dbReference type="PANTHER" id="PTHR38791">
    <property type="entry name" value="ZN(II)2CYS6 TRANSCRIPTION FACTOR (EUROFUNG)-RELATED-RELATED"/>
    <property type="match status" value="1"/>
</dbReference>
<dbReference type="InterPro" id="IPR036864">
    <property type="entry name" value="Zn2-C6_fun-type_DNA-bd_sf"/>
</dbReference>
<keyword evidence="1" id="KW-0539">Nucleus</keyword>
<dbReference type="SUPFAM" id="SSF57701">
    <property type="entry name" value="Zn2/Cys6 DNA-binding domain"/>
    <property type="match status" value="1"/>
</dbReference>
<proteinExistence type="predicted"/>
<dbReference type="PROSITE" id="PS50048">
    <property type="entry name" value="ZN2_CY6_FUNGAL_2"/>
    <property type="match status" value="1"/>
</dbReference>
<evidence type="ECO:0000313" key="4">
    <source>
        <dbReference type="Proteomes" id="UP000566819"/>
    </source>
</evidence>
<organism evidence="3 4">
    <name type="scientific">Cudoniella acicularis</name>
    <dbReference type="NCBI Taxonomy" id="354080"/>
    <lineage>
        <taxon>Eukaryota</taxon>
        <taxon>Fungi</taxon>
        <taxon>Dikarya</taxon>
        <taxon>Ascomycota</taxon>
        <taxon>Pezizomycotina</taxon>
        <taxon>Leotiomycetes</taxon>
        <taxon>Helotiales</taxon>
        <taxon>Tricladiaceae</taxon>
        <taxon>Cudoniella</taxon>
    </lineage>
</organism>
<protein>
    <recommendedName>
        <fullName evidence="2">Zn(2)-C6 fungal-type domain-containing protein</fullName>
    </recommendedName>
</protein>
<evidence type="ECO:0000259" key="2">
    <source>
        <dbReference type="PROSITE" id="PS50048"/>
    </source>
</evidence>
<dbReference type="CDD" id="cd00067">
    <property type="entry name" value="GAL4"/>
    <property type="match status" value="1"/>
</dbReference>
<dbReference type="EMBL" id="JAAMPI010001830">
    <property type="protein sequence ID" value="KAF4622785.1"/>
    <property type="molecule type" value="Genomic_DNA"/>
</dbReference>
<dbReference type="PROSITE" id="PS00463">
    <property type="entry name" value="ZN2_CY6_FUNGAL_1"/>
    <property type="match status" value="1"/>
</dbReference>
<dbReference type="SMART" id="SM00066">
    <property type="entry name" value="GAL4"/>
    <property type="match status" value="1"/>
</dbReference>
<dbReference type="PANTHER" id="PTHR38791:SF13">
    <property type="entry name" value="ZN(2)-C6 FUNGAL-TYPE DOMAIN-CONTAINING PROTEIN"/>
    <property type="match status" value="1"/>
</dbReference>
<feature type="domain" description="Zn(2)-C6 fungal-type" evidence="2">
    <location>
        <begin position="7"/>
        <end position="35"/>
    </location>
</feature>
<dbReference type="Pfam" id="PF00172">
    <property type="entry name" value="Zn_clus"/>
    <property type="match status" value="1"/>
</dbReference>
<dbReference type="InterPro" id="IPR001138">
    <property type="entry name" value="Zn2Cys6_DnaBD"/>
</dbReference>
<dbReference type="GO" id="GO:0000981">
    <property type="term" value="F:DNA-binding transcription factor activity, RNA polymerase II-specific"/>
    <property type="evidence" value="ECO:0007669"/>
    <property type="project" value="InterPro"/>
</dbReference>
<dbReference type="InterPro" id="IPR053175">
    <property type="entry name" value="DHMBA_Reg_Transcription_Factor"/>
</dbReference>
<evidence type="ECO:0000313" key="3">
    <source>
        <dbReference type="EMBL" id="KAF4622785.1"/>
    </source>
</evidence>
<sequence>MVFPSAACQTCKNRRIKCDETKPTCKRCSKSHRLCLSSAAAKEASFSIHSENRYASGSTNRPRGPRSSLTVIRPRIDVQACAVAYYMQYHMPTCPVIVVPNVSGCLSECVAAWKTSGRTSEIVDLALSSMALAVFSRTQKHREAAAAALSKYQRLLRVSQFWISQVEKAKLDAANMDACLLSIAFMGRFEGIAYGVEKSIDSVQSVPRVNTWHHYDGAMAVLKSWYDDRKHDGSSVSIIVQHIRRVILRTCLMRNQKLPDWLLDGEIFGEHGIELENDRIVIRILALRQAYMRLEHGINAAPAEQLNIAAKEIDKGLQDLADQLPKSCSYQQHIISTSNSFPQRYFLSPIVYSYQKTGYAALWAQHFATRMLINRLRLRILDLSGDSTHIQQRAECYTAIESMGDGLASTIPFCLERFSFDRDKPDSIVLNTSTDITPYLLNSVVWPLTIASGLEGINDRQLSWFRDELAAIGEQIGDRVVERAGASGWTII</sequence>
<accession>A0A8H4VWD0</accession>
<dbReference type="OrthoDB" id="2991872at2759"/>
<keyword evidence="4" id="KW-1185">Reference proteome</keyword>
<gene>
    <name evidence="3" type="ORF">G7Y89_g14240</name>
</gene>
<dbReference type="Gene3D" id="4.10.240.10">
    <property type="entry name" value="Zn(2)-C6 fungal-type DNA-binding domain"/>
    <property type="match status" value="1"/>
</dbReference>
<reference evidence="3 4" key="1">
    <citation type="submission" date="2020-03" db="EMBL/GenBank/DDBJ databases">
        <title>Draft Genome Sequence of Cudoniella acicularis.</title>
        <authorList>
            <person name="Buettner E."/>
            <person name="Kellner H."/>
        </authorList>
    </citation>
    <scope>NUCLEOTIDE SEQUENCE [LARGE SCALE GENOMIC DNA]</scope>
    <source>
        <strain evidence="3 4">DSM 108380</strain>
    </source>
</reference>
<comment type="caution">
    <text evidence="3">The sequence shown here is derived from an EMBL/GenBank/DDBJ whole genome shotgun (WGS) entry which is preliminary data.</text>
</comment>
<dbReference type="GO" id="GO:0008270">
    <property type="term" value="F:zinc ion binding"/>
    <property type="evidence" value="ECO:0007669"/>
    <property type="project" value="InterPro"/>
</dbReference>
<name>A0A8H4VWD0_9HELO</name>
<dbReference type="Proteomes" id="UP000566819">
    <property type="component" value="Unassembled WGS sequence"/>
</dbReference>
<dbReference type="AlphaFoldDB" id="A0A8H4VWD0"/>